<dbReference type="AlphaFoldDB" id="G7KDE1"/>
<accession>A0A0C3XAP1</accession>
<proteinExistence type="predicted"/>
<dbReference type="EnsemblPlants" id="AES94076">
    <property type="protein sequence ID" value="AES94076"/>
    <property type="gene ID" value="MTR_5g010555"/>
</dbReference>
<dbReference type="EMBL" id="CM001221">
    <property type="protein sequence ID" value="AES94076.2"/>
    <property type="molecule type" value="Genomic_DNA"/>
</dbReference>
<organism evidence="1 3">
    <name type="scientific">Medicago truncatula</name>
    <name type="common">Barrel medic</name>
    <name type="synonym">Medicago tribuloides</name>
    <dbReference type="NCBI Taxonomy" id="3880"/>
    <lineage>
        <taxon>Eukaryota</taxon>
        <taxon>Viridiplantae</taxon>
        <taxon>Streptophyta</taxon>
        <taxon>Embryophyta</taxon>
        <taxon>Tracheophyta</taxon>
        <taxon>Spermatophyta</taxon>
        <taxon>Magnoliopsida</taxon>
        <taxon>eudicotyledons</taxon>
        <taxon>Gunneridae</taxon>
        <taxon>Pentapetalae</taxon>
        <taxon>rosids</taxon>
        <taxon>fabids</taxon>
        <taxon>Fabales</taxon>
        <taxon>Fabaceae</taxon>
        <taxon>Papilionoideae</taxon>
        <taxon>50 kb inversion clade</taxon>
        <taxon>NPAAA clade</taxon>
        <taxon>Hologalegina</taxon>
        <taxon>IRL clade</taxon>
        <taxon>Trifolieae</taxon>
        <taxon>Medicago</taxon>
    </lineage>
</organism>
<evidence type="ECO:0000313" key="3">
    <source>
        <dbReference type="Proteomes" id="UP000002051"/>
    </source>
</evidence>
<reference evidence="1 3" key="2">
    <citation type="journal article" date="2014" name="BMC Genomics">
        <title>An improved genome release (version Mt4.0) for the model legume Medicago truncatula.</title>
        <authorList>
            <person name="Tang H."/>
            <person name="Krishnakumar V."/>
            <person name="Bidwell S."/>
            <person name="Rosen B."/>
            <person name="Chan A."/>
            <person name="Zhou S."/>
            <person name="Gentzbittel L."/>
            <person name="Childs K.L."/>
            <person name="Yandell M."/>
            <person name="Gundlach H."/>
            <person name="Mayer K.F."/>
            <person name="Schwartz D.C."/>
            <person name="Town C.D."/>
        </authorList>
    </citation>
    <scope>GENOME REANNOTATION</scope>
    <source>
        <strain evidence="2 3">cv. Jemalong A17</strain>
    </source>
</reference>
<dbReference type="HOGENOM" id="CLU_1780210_0_0_1"/>
<evidence type="ECO:0000313" key="1">
    <source>
        <dbReference type="EMBL" id="AES94076.2"/>
    </source>
</evidence>
<dbReference type="PaxDb" id="3880-AES94076"/>
<dbReference type="Proteomes" id="UP000002051">
    <property type="component" value="Chromosome 5"/>
</dbReference>
<reference evidence="1 3" key="1">
    <citation type="journal article" date="2011" name="Nature">
        <title>The Medicago genome provides insight into the evolution of rhizobial symbioses.</title>
        <authorList>
            <person name="Young N.D."/>
            <person name="Debelle F."/>
            <person name="Oldroyd G.E."/>
            <person name="Geurts R."/>
            <person name="Cannon S.B."/>
            <person name="Udvardi M.K."/>
            <person name="Benedito V.A."/>
            <person name="Mayer K.F."/>
            <person name="Gouzy J."/>
            <person name="Schoof H."/>
            <person name="Van de Peer Y."/>
            <person name="Proost S."/>
            <person name="Cook D.R."/>
            <person name="Meyers B.C."/>
            <person name="Spannagl M."/>
            <person name="Cheung F."/>
            <person name="De Mita S."/>
            <person name="Krishnakumar V."/>
            <person name="Gundlach H."/>
            <person name="Zhou S."/>
            <person name="Mudge J."/>
            <person name="Bharti A.K."/>
            <person name="Murray J.D."/>
            <person name="Naoumkina M.A."/>
            <person name="Rosen B."/>
            <person name="Silverstein K.A."/>
            <person name="Tang H."/>
            <person name="Rombauts S."/>
            <person name="Zhao P.X."/>
            <person name="Zhou P."/>
            <person name="Barbe V."/>
            <person name="Bardou P."/>
            <person name="Bechner M."/>
            <person name="Bellec A."/>
            <person name="Berger A."/>
            <person name="Berges H."/>
            <person name="Bidwell S."/>
            <person name="Bisseling T."/>
            <person name="Choisne N."/>
            <person name="Couloux A."/>
            <person name="Denny R."/>
            <person name="Deshpande S."/>
            <person name="Dai X."/>
            <person name="Doyle J.J."/>
            <person name="Dudez A.M."/>
            <person name="Farmer A.D."/>
            <person name="Fouteau S."/>
            <person name="Franken C."/>
            <person name="Gibelin C."/>
            <person name="Gish J."/>
            <person name="Goldstein S."/>
            <person name="Gonzalez A.J."/>
            <person name="Green P.J."/>
            <person name="Hallab A."/>
            <person name="Hartog M."/>
            <person name="Hua A."/>
            <person name="Humphray S.J."/>
            <person name="Jeong D.H."/>
            <person name="Jing Y."/>
            <person name="Jocker A."/>
            <person name="Kenton S.M."/>
            <person name="Kim D.J."/>
            <person name="Klee K."/>
            <person name="Lai H."/>
            <person name="Lang C."/>
            <person name="Lin S."/>
            <person name="Macmil S.L."/>
            <person name="Magdelenat G."/>
            <person name="Matthews L."/>
            <person name="McCorrison J."/>
            <person name="Monaghan E.L."/>
            <person name="Mun J.H."/>
            <person name="Najar F.Z."/>
            <person name="Nicholson C."/>
            <person name="Noirot C."/>
            <person name="O'Bleness M."/>
            <person name="Paule C.R."/>
            <person name="Poulain J."/>
            <person name="Prion F."/>
            <person name="Qin B."/>
            <person name="Qu C."/>
            <person name="Retzel E.F."/>
            <person name="Riddle C."/>
            <person name="Sallet E."/>
            <person name="Samain S."/>
            <person name="Samson N."/>
            <person name="Sanders I."/>
            <person name="Saurat O."/>
            <person name="Scarpelli C."/>
            <person name="Schiex T."/>
            <person name="Segurens B."/>
            <person name="Severin A.J."/>
            <person name="Sherrier D.J."/>
            <person name="Shi R."/>
            <person name="Sims S."/>
            <person name="Singer S.R."/>
            <person name="Sinharoy S."/>
            <person name="Sterck L."/>
            <person name="Viollet A."/>
            <person name="Wang B.B."/>
            <person name="Wang K."/>
            <person name="Wang M."/>
            <person name="Wang X."/>
            <person name="Warfsmann J."/>
            <person name="Weissenbach J."/>
            <person name="White D.D."/>
            <person name="White J.D."/>
            <person name="Wiley G.B."/>
            <person name="Wincker P."/>
            <person name="Xing Y."/>
            <person name="Yang L."/>
            <person name="Yao Z."/>
            <person name="Ying F."/>
            <person name="Zhai J."/>
            <person name="Zhou L."/>
            <person name="Zuber A."/>
            <person name="Denarie J."/>
            <person name="Dixon R.A."/>
            <person name="May G.D."/>
            <person name="Schwartz D.C."/>
            <person name="Rogers J."/>
            <person name="Quetier F."/>
            <person name="Town C.D."/>
            <person name="Roe B.A."/>
        </authorList>
    </citation>
    <scope>NUCLEOTIDE SEQUENCE [LARGE SCALE GENOMIC DNA]</scope>
    <source>
        <strain evidence="1">A17</strain>
        <strain evidence="2 3">cv. Jemalong A17</strain>
    </source>
</reference>
<reference evidence="2" key="3">
    <citation type="submission" date="2015-04" db="UniProtKB">
        <authorList>
            <consortium name="EnsemblPlants"/>
        </authorList>
    </citation>
    <scope>IDENTIFICATION</scope>
    <source>
        <strain evidence="2">cv. Jemalong A17</strain>
    </source>
</reference>
<protein>
    <submittedName>
        <fullName evidence="1 2">Uncharacterized protein</fullName>
    </submittedName>
</protein>
<dbReference type="eggNOG" id="KOG4585">
    <property type="taxonomic scope" value="Eukaryota"/>
</dbReference>
<name>G7KDE1_MEDTR</name>
<evidence type="ECO:0000313" key="2">
    <source>
        <dbReference type="EnsemblPlants" id="AES94076"/>
    </source>
</evidence>
<accession>G7KDE1</accession>
<sequence>MLNTRTGNRIYVRSDQCQKMLNTRTGQNRKRFIYKKNHIQFHICIVVVACNGNKICKELDLDEDNSPVLSVCVKILTQIGMKTRKLFPGAVVASSGVVVTGEGCPFLIFLNGFCREDGGDSFYGDGFSKACTWMSRSSRKDGRREI</sequence>
<gene>
    <name evidence="1" type="ordered locus">MTR_5g010555</name>
</gene>
<keyword evidence="3" id="KW-1185">Reference proteome</keyword>